<gene>
    <name evidence="1" type="ORF">IQ249_25095</name>
</gene>
<dbReference type="Proteomes" id="UP000654482">
    <property type="component" value="Unassembled WGS sequence"/>
</dbReference>
<dbReference type="RefSeq" id="WP_194032229.1">
    <property type="nucleotide sequence ID" value="NZ_JADEWZ010000084.1"/>
</dbReference>
<evidence type="ECO:0000313" key="1">
    <source>
        <dbReference type="EMBL" id="MBE9119137.1"/>
    </source>
</evidence>
<keyword evidence="2" id="KW-1185">Reference proteome</keyword>
<sequence length="74" mass="9070">MKPEWYQETIVERKVTYTLEIEGQFFIIENVPARVCLETEERFFSPEMVERLQKIIWEKGRPKRTIETPVYEFL</sequence>
<comment type="caution">
    <text evidence="1">The sequence shown here is derived from an EMBL/GenBank/DDBJ whole genome shotgun (WGS) entry which is preliminary data.</text>
</comment>
<dbReference type="InterPro" id="IPR022453">
    <property type="entry name" value="Znf_MqsA-type"/>
</dbReference>
<accession>A0A8J7E0K4</accession>
<organism evidence="1 2">
    <name type="scientific">Lusitaniella coriacea LEGE 07157</name>
    <dbReference type="NCBI Taxonomy" id="945747"/>
    <lineage>
        <taxon>Bacteria</taxon>
        <taxon>Bacillati</taxon>
        <taxon>Cyanobacteriota</taxon>
        <taxon>Cyanophyceae</taxon>
        <taxon>Spirulinales</taxon>
        <taxon>Lusitaniellaceae</taxon>
        <taxon>Lusitaniella</taxon>
    </lineage>
</organism>
<dbReference type="AlphaFoldDB" id="A0A8J7E0K4"/>
<proteinExistence type="predicted"/>
<dbReference type="EMBL" id="JADEWZ010000084">
    <property type="protein sequence ID" value="MBE9119137.1"/>
    <property type="molecule type" value="Genomic_DNA"/>
</dbReference>
<reference evidence="1" key="1">
    <citation type="submission" date="2020-10" db="EMBL/GenBank/DDBJ databases">
        <authorList>
            <person name="Castelo-Branco R."/>
            <person name="Eusebio N."/>
            <person name="Adriana R."/>
            <person name="Vieira A."/>
            <person name="Brugerolle De Fraissinette N."/>
            <person name="Rezende De Castro R."/>
            <person name="Schneider M.P."/>
            <person name="Vasconcelos V."/>
            <person name="Leao P.N."/>
        </authorList>
    </citation>
    <scope>NUCLEOTIDE SEQUENCE</scope>
    <source>
        <strain evidence="1">LEGE 07157</strain>
    </source>
</reference>
<dbReference type="NCBIfam" id="TIGR03831">
    <property type="entry name" value="YgiT_finger"/>
    <property type="match status" value="1"/>
</dbReference>
<evidence type="ECO:0000313" key="2">
    <source>
        <dbReference type="Proteomes" id="UP000654482"/>
    </source>
</evidence>
<protein>
    <submittedName>
        <fullName evidence="1">YgiT-type zinc finger protein</fullName>
    </submittedName>
</protein>
<name>A0A8J7E0K4_9CYAN</name>